<evidence type="ECO:0000313" key="2">
    <source>
        <dbReference type="Proteomes" id="UP001168990"/>
    </source>
</evidence>
<protein>
    <submittedName>
        <fullName evidence="1">Uncharacterized protein</fullName>
    </submittedName>
</protein>
<reference evidence="1" key="2">
    <citation type="submission" date="2023-03" db="EMBL/GenBank/DDBJ databases">
        <authorList>
            <person name="Inwood S.N."/>
            <person name="Skelly J.G."/>
            <person name="Guhlin J."/>
            <person name="Harrop T.W.R."/>
            <person name="Goldson S.G."/>
            <person name="Dearden P.K."/>
        </authorList>
    </citation>
    <scope>NUCLEOTIDE SEQUENCE</scope>
    <source>
        <strain evidence="1">Irish</strain>
        <tissue evidence="1">Whole body</tissue>
    </source>
</reference>
<proteinExistence type="predicted"/>
<accession>A0AA39EZU8</accession>
<reference evidence="1" key="1">
    <citation type="journal article" date="2023" name="bioRxiv">
        <title>Scaffold-level genome assemblies of two parasitoid biocontrol wasps reveal the parthenogenesis mechanism and an associated novel virus.</title>
        <authorList>
            <person name="Inwood S."/>
            <person name="Skelly J."/>
            <person name="Guhlin J."/>
            <person name="Harrop T."/>
            <person name="Goldson S."/>
            <person name="Dearden P."/>
        </authorList>
    </citation>
    <scope>NUCLEOTIDE SEQUENCE</scope>
    <source>
        <strain evidence="1">Irish</strain>
        <tissue evidence="1">Whole body</tissue>
    </source>
</reference>
<name>A0AA39EZU8_9HYME</name>
<dbReference type="Proteomes" id="UP001168990">
    <property type="component" value="Unassembled WGS sequence"/>
</dbReference>
<sequence length="531" mass="62499">MYSISIIILSIYLSGIFRPIIATNPLINTGNIISIVIPEGPNPNINIDQLTSDFRHQLERIKQQNNANKLDNHLITSTKVLPEISNDENKKILSVLRRAILKNKNQMQNIISSDANGRIVQRKNDIHYSRRNLPKWINSRKYYQHHDITSTTKRTIRPMKLHEIHNQKYPKVHFDQINNWNIFEKKSNDNIDSNNSNNEDNKMNNFNNWSKFSRELNRIKYPKNFNCNNNDGMCRKKLSHETIHQDDQLLKSIQSQNQSNVNKFWRKLNFDQQQEKLSMKYNNLNTLKKNMTINDCIPMIFIDVDNQIYSICNNTNLINIPENIKSDNNDFSNLRKNENIKMNNAEDDEEIILPINIEVDDFKGMEKIIENPQTILDRLNSSEFDNDNFRTGSNNNMLNRNDVQQSNDNLENAAILTSINQERNQFNDNDERNKNNKNIFEFTERVRDFTNNDDNNKQFGLMSDGMGNKHRIEDNIPSVTRELDFDNENFEIRIQRSIDDNFQLKKSINAQIQDLLIDINKIKLKPITNEQ</sequence>
<keyword evidence="2" id="KW-1185">Reference proteome</keyword>
<organism evidence="1 2">
    <name type="scientific">Microctonus aethiopoides</name>
    <dbReference type="NCBI Taxonomy" id="144406"/>
    <lineage>
        <taxon>Eukaryota</taxon>
        <taxon>Metazoa</taxon>
        <taxon>Ecdysozoa</taxon>
        <taxon>Arthropoda</taxon>
        <taxon>Hexapoda</taxon>
        <taxon>Insecta</taxon>
        <taxon>Pterygota</taxon>
        <taxon>Neoptera</taxon>
        <taxon>Endopterygota</taxon>
        <taxon>Hymenoptera</taxon>
        <taxon>Apocrita</taxon>
        <taxon>Ichneumonoidea</taxon>
        <taxon>Braconidae</taxon>
        <taxon>Euphorinae</taxon>
        <taxon>Microctonus</taxon>
    </lineage>
</organism>
<gene>
    <name evidence="1" type="ORF">PV328_009890</name>
</gene>
<comment type="caution">
    <text evidence="1">The sequence shown here is derived from an EMBL/GenBank/DDBJ whole genome shotgun (WGS) entry which is preliminary data.</text>
</comment>
<dbReference type="AlphaFoldDB" id="A0AA39EZU8"/>
<evidence type="ECO:0000313" key="1">
    <source>
        <dbReference type="EMBL" id="KAK0158956.1"/>
    </source>
</evidence>
<dbReference type="EMBL" id="JAQQBS010001424">
    <property type="protein sequence ID" value="KAK0158956.1"/>
    <property type="molecule type" value="Genomic_DNA"/>
</dbReference>